<sequence length="276" mass="29699">MPEEVRFKSVVGPELAGSIDLPEGEIRGWGVFVHGFTLGRHSPAASRVSKQLAREGIGMLRYDNLGIGDSDGDWGDGSFTVKVQDTLRAAALMAGRGTPADLLVGHSWGGAAAIAAAAEASGVRAVATIGAPSDPSHVERQYDAVVDRVLSEGSHEWFVGGRTLVLKRAFVNDVREARLRDRIRELDLPLLVMHSPTDDTVDIANAGEIFREARHPKSFISLEGADHLLTARGQAQRAAHIISAWADQYIHEPTTHQAPAPPVNANSHTPPLTWPR</sequence>
<dbReference type="PANTHER" id="PTHR11614">
    <property type="entry name" value="PHOSPHOLIPASE-RELATED"/>
    <property type="match status" value="1"/>
</dbReference>
<evidence type="ECO:0000259" key="2">
    <source>
        <dbReference type="Pfam" id="PF12697"/>
    </source>
</evidence>
<organism evidence="3 4">
    <name type="scientific">Streptacidiphilus alkalitolerans</name>
    <dbReference type="NCBI Taxonomy" id="3342712"/>
    <lineage>
        <taxon>Bacteria</taxon>
        <taxon>Bacillati</taxon>
        <taxon>Actinomycetota</taxon>
        <taxon>Actinomycetes</taxon>
        <taxon>Kitasatosporales</taxon>
        <taxon>Streptomycetaceae</taxon>
        <taxon>Streptacidiphilus</taxon>
    </lineage>
</organism>
<feature type="region of interest" description="Disordered" evidence="1">
    <location>
        <begin position="254"/>
        <end position="276"/>
    </location>
</feature>
<dbReference type="RefSeq" id="WP_380560341.1">
    <property type="nucleotide sequence ID" value="NZ_JBHEZY010000043.1"/>
</dbReference>
<protein>
    <submittedName>
        <fullName evidence="3">Alpha/beta hydrolase family protein</fullName>
        <ecNumber evidence="3">3.4.-.-</ecNumber>
    </submittedName>
</protein>
<accession>A0ABV6XEC0</accession>
<dbReference type="EC" id="3.4.-.-" evidence="3"/>
<comment type="caution">
    <text evidence="3">The sequence shown here is derived from an EMBL/GenBank/DDBJ whole genome shotgun (WGS) entry which is preliminary data.</text>
</comment>
<dbReference type="SUPFAM" id="SSF53474">
    <property type="entry name" value="alpha/beta-Hydrolases"/>
    <property type="match status" value="1"/>
</dbReference>
<dbReference type="Pfam" id="PF12697">
    <property type="entry name" value="Abhydrolase_6"/>
    <property type="match status" value="1"/>
</dbReference>
<dbReference type="EMBL" id="JBHEZY010000043">
    <property type="protein sequence ID" value="MFC1436601.1"/>
    <property type="molecule type" value="Genomic_DNA"/>
</dbReference>
<reference evidence="3 4" key="1">
    <citation type="submission" date="2024-09" db="EMBL/GenBank/DDBJ databases">
        <authorList>
            <person name="Lee S.D."/>
        </authorList>
    </citation>
    <scope>NUCLEOTIDE SEQUENCE [LARGE SCALE GENOMIC DNA]</scope>
    <source>
        <strain evidence="3 4">N1-3</strain>
    </source>
</reference>
<evidence type="ECO:0000313" key="3">
    <source>
        <dbReference type="EMBL" id="MFC1436601.1"/>
    </source>
</evidence>
<dbReference type="InterPro" id="IPR000073">
    <property type="entry name" value="AB_hydrolase_1"/>
</dbReference>
<feature type="domain" description="AB hydrolase-1" evidence="2">
    <location>
        <begin position="31"/>
        <end position="231"/>
    </location>
</feature>
<dbReference type="GO" id="GO:0016787">
    <property type="term" value="F:hydrolase activity"/>
    <property type="evidence" value="ECO:0007669"/>
    <property type="project" value="UniProtKB-KW"/>
</dbReference>
<dbReference type="Proteomes" id="UP001592530">
    <property type="component" value="Unassembled WGS sequence"/>
</dbReference>
<dbReference type="InterPro" id="IPR051044">
    <property type="entry name" value="MAG_DAG_Lipase"/>
</dbReference>
<evidence type="ECO:0000256" key="1">
    <source>
        <dbReference type="SAM" id="MobiDB-lite"/>
    </source>
</evidence>
<dbReference type="Gene3D" id="3.40.50.1820">
    <property type="entry name" value="alpha/beta hydrolase"/>
    <property type="match status" value="1"/>
</dbReference>
<proteinExistence type="predicted"/>
<keyword evidence="3" id="KW-0378">Hydrolase</keyword>
<dbReference type="InterPro" id="IPR029058">
    <property type="entry name" value="AB_hydrolase_fold"/>
</dbReference>
<name>A0ABV6XEC0_9ACTN</name>
<gene>
    <name evidence="3" type="ORF">ACEZDB_38810</name>
</gene>
<evidence type="ECO:0000313" key="4">
    <source>
        <dbReference type="Proteomes" id="UP001592530"/>
    </source>
</evidence>